<evidence type="ECO:0000256" key="4">
    <source>
        <dbReference type="ARBA" id="ARBA00023221"/>
    </source>
</evidence>
<keyword evidence="3" id="KW-0443">Lipid metabolism</keyword>
<comment type="catalytic activity">
    <reaction evidence="5">
        <text>12alpha-hydroxy-3-oxo-5beta-cholan-24-oate + NADH + H(+) = isodeoxycholate + NAD(+)</text>
        <dbReference type="Rhea" id="RHEA:47492"/>
        <dbReference type="ChEBI" id="CHEBI:15378"/>
        <dbReference type="ChEBI" id="CHEBI:57540"/>
        <dbReference type="ChEBI" id="CHEBI:57945"/>
        <dbReference type="ChEBI" id="CHEBI:87733"/>
        <dbReference type="ChEBI" id="CHEBI:87734"/>
    </reaction>
    <physiologicalReaction direction="left-to-right" evidence="5">
        <dbReference type="Rhea" id="RHEA:47493"/>
    </physiologicalReaction>
</comment>
<dbReference type="EC" id="1.1.1.391" evidence="9"/>
<evidence type="ECO:0000256" key="3">
    <source>
        <dbReference type="ARBA" id="ARBA00023098"/>
    </source>
</evidence>
<dbReference type="KEGG" id="ahat:ADCFC_06480"/>
<dbReference type="PRINTS" id="PR00080">
    <property type="entry name" value="SDRFAMILY"/>
</dbReference>
<dbReference type="FunFam" id="3.40.50.720:FF:000084">
    <property type="entry name" value="Short-chain dehydrogenase reductase"/>
    <property type="match status" value="1"/>
</dbReference>
<dbReference type="GO" id="GO:0016616">
    <property type="term" value="F:oxidoreductase activity, acting on the CH-OH group of donors, NAD or NADP as acceptor"/>
    <property type="evidence" value="ECO:0007669"/>
    <property type="project" value="TreeGrafter"/>
</dbReference>
<dbReference type="NCBIfam" id="NF009466">
    <property type="entry name" value="PRK12826.1-2"/>
    <property type="match status" value="1"/>
</dbReference>
<comment type="similarity">
    <text evidence="1">Belongs to the short-chain dehydrogenases/reductases (SDR) family.</text>
</comment>
<evidence type="ECO:0000256" key="5">
    <source>
        <dbReference type="ARBA" id="ARBA00050257"/>
    </source>
</evidence>
<evidence type="ECO:0000256" key="6">
    <source>
        <dbReference type="ARBA" id="ARBA00050953"/>
    </source>
</evidence>
<comment type="catalytic activity">
    <reaction evidence="7">
        <text>7alpha,12alpha-dihydroxy-3-oxo-5beta-cholan-24-oate + NADH + H(+) = isocholate + NAD(+)</text>
        <dbReference type="Rhea" id="RHEA:47512"/>
        <dbReference type="ChEBI" id="CHEBI:15378"/>
        <dbReference type="ChEBI" id="CHEBI:57540"/>
        <dbReference type="ChEBI" id="CHEBI:57945"/>
        <dbReference type="ChEBI" id="CHEBI:87735"/>
        <dbReference type="ChEBI" id="CHEBI:87736"/>
    </reaction>
    <physiologicalReaction direction="left-to-right" evidence="7">
        <dbReference type="Rhea" id="RHEA:47513"/>
    </physiologicalReaction>
</comment>
<evidence type="ECO:0000256" key="2">
    <source>
        <dbReference type="ARBA" id="ARBA00023002"/>
    </source>
</evidence>
<evidence type="ECO:0000313" key="12">
    <source>
        <dbReference type="Proteomes" id="UP000501727"/>
    </source>
</evidence>
<comment type="catalytic activity">
    <reaction evidence="6">
        <text>3-oxochenodeoxycholate + NADH + H(+) = isochenodeoxycholate + NAD(+)</text>
        <dbReference type="Rhea" id="RHEA:47516"/>
        <dbReference type="ChEBI" id="CHEBI:15378"/>
        <dbReference type="ChEBI" id="CHEBI:57540"/>
        <dbReference type="ChEBI" id="CHEBI:57945"/>
        <dbReference type="ChEBI" id="CHEBI:87730"/>
        <dbReference type="ChEBI" id="CHEBI:87731"/>
    </reaction>
    <physiologicalReaction direction="left-to-right" evidence="6">
        <dbReference type="Rhea" id="RHEA:47517"/>
    </physiologicalReaction>
</comment>
<dbReference type="GO" id="GO:0048038">
    <property type="term" value="F:quinone binding"/>
    <property type="evidence" value="ECO:0007669"/>
    <property type="project" value="TreeGrafter"/>
</dbReference>
<reference evidence="12" key="1">
    <citation type="journal article" date="2020" name="Microbiol. Resour. Announc.">
        <title>Complete Genome Sequence of Adlercreutzia sp. Strain 8CFCBH1, a Potent Producer of Equol, Isolated from Healthy Japanese Feces.</title>
        <authorList>
            <person name="Ogata Y."/>
            <person name="Sakamoto M."/>
            <person name="Ohkuma M."/>
            <person name="Hattori M."/>
            <person name="Suda W."/>
        </authorList>
    </citation>
    <scope>NUCLEOTIDE SEQUENCE [LARGE SCALE GENOMIC DNA]</scope>
    <source>
        <strain evidence="12">8CFCBH1</strain>
    </source>
</reference>
<evidence type="ECO:0000256" key="10">
    <source>
        <dbReference type="ARBA" id="ARBA00081284"/>
    </source>
</evidence>
<dbReference type="AlphaFoldDB" id="A0A6F8SIF6"/>
<dbReference type="Proteomes" id="UP000501727">
    <property type="component" value="Chromosome"/>
</dbReference>
<dbReference type="Gene3D" id="3.40.50.720">
    <property type="entry name" value="NAD(P)-binding Rossmann-like Domain"/>
    <property type="match status" value="1"/>
</dbReference>
<dbReference type="PANTHER" id="PTHR42760">
    <property type="entry name" value="SHORT-CHAIN DEHYDROGENASES/REDUCTASES FAMILY MEMBER"/>
    <property type="match status" value="1"/>
</dbReference>
<dbReference type="PANTHER" id="PTHR42760:SF133">
    <property type="entry name" value="3-OXOACYL-[ACYL-CARRIER-PROTEIN] REDUCTASE"/>
    <property type="match status" value="1"/>
</dbReference>
<dbReference type="PRINTS" id="PR00081">
    <property type="entry name" value="GDHRDH"/>
</dbReference>
<dbReference type="PROSITE" id="PS00061">
    <property type="entry name" value="ADH_SHORT"/>
    <property type="match status" value="1"/>
</dbReference>
<comment type="catalytic activity">
    <reaction evidence="8">
        <text>3-oxo-5beta-cholan-24-oate + NADH + H(+) = isolithocholate + NAD(+)</text>
        <dbReference type="Rhea" id="RHEA:47508"/>
        <dbReference type="ChEBI" id="CHEBI:11867"/>
        <dbReference type="ChEBI" id="CHEBI:15378"/>
        <dbReference type="ChEBI" id="CHEBI:57540"/>
        <dbReference type="ChEBI" id="CHEBI:57945"/>
        <dbReference type="ChEBI" id="CHEBI:87728"/>
        <dbReference type="EC" id="1.1.1.391"/>
    </reaction>
    <physiologicalReaction direction="left-to-right" evidence="8">
        <dbReference type="Rhea" id="RHEA:47509"/>
    </physiologicalReaction>
</comment>
<evidence type="ECO:0000256" key="7">
    <source>
        <dbReference type="ARBA" id="ARBA00052497"/>
    </source>
</evidence>
<keyword evidence="4" id="KW-0753">Steroid metabolism</keyword>
<evidence type="ECO:0000313" key="11">
    <source>
        <dbReference type="EMBL" id="BCA88029.1"/>
    </source>
</evidence>
<sequence length="250" mass="26086">MGIVEGKVAIVTGGTRGIGFTIVREFLKNGAKVALAGSRQETVDAALAKLAEEGFTDNVMGIAPSLTDPDSVAAAFASVVDRFGRLDVLCNNAGVSSRTPLVDYTLEEFNKVMSINVTAVFVCTQAAARIMIEQGEGGSIVNTSSMVGKYGQPSGFAYPTSKFAVNGLTLSLARELAKHKIRVNAVAPGVTHTDMVDALPDSVIKPLIESIPLGRMGEPEDIACACLYLASDMSSYVSGAVLPVDGLSRP</sequence>
<organism evidence="11 12">
    <name type="scientific">Adlercreutzia hattorii</name>
    <dbReference type="NCBI Taxonomy" id="2707299"/>
    <lineage>
        <taxon>Bacteria</taxon>
        <taxon>Bacillati</taxon>
        <taxon>Actinomycetota</taxon>
        <taxon>Coriobacteriia</taxon>
        <taxon>Eggerthellales</taxon>
        <taxon>Eggerthellaceae</taxon>
        <taxon>Adlercreutzia</taxon>
    </lineage>
</organism>
<dbReference type="InterPro" id="IPR020904">
    <property type="entry name" value="Sc_DH/Rdtase_CS"/>
</dbReference>
<dbReference type="GO" id="GO:0008202">
    <property type="term" value="P:steroid metabolic process"/>
    <property type="evidence" value="ECO:0007669"/>
    <property type="project" value="UniProtKB-KW"/>
</dbReference>
<keyword evidence="2" id="KW-0560">Oxidoreductase</keyword>
<dbReference type="GO" id="GO:0006633">
    <property type="term" value="P:fatty acid biosynthetic process"/>
    <property type="evidence" value="ECO:0007669"/>
    <property type="project" value="TreeGrafter"/>
</dbReference>
<dbReference type="SUPFAM" id="SSF51735">
    <property type="entry name" value="NAD(P)-binding Rossmann-fold domains"/>
    <property type="match status" value="1"/>
</dbReference>
<evidence type="ECO:0000256" key="9">
    <source>
        <dbReference type="ARBA" id="ARBA00067031"/>
    </source>
</evidence>
<dbReference type="NCBIfam" id="NF005559">
    <property type="entry name" value="PRK07231.1"/>
    <property type="match status" value="1"/>
</dbReference>
<gene>
    <name evidence="11" type="ORF">ADCFC_05280</name>
</gene>
<dbReference type="InterPro" id="IPR036291">
    <property type="entry name" value="NAD(P)-bd_dom_sf"/>
</dbReference>
<dbReference type="RefSeq" id="WP_202427919.1">
    <property type="nucleotide sequence ID" value="NZ_AP022829.1"/>
</dbReference>
<evidence type="ECO:0000256" key="1">
    <source>
        <dbReference type="ARBA" id="ARBA00006484"/>
    </source>
</evidence>
<reference evidence="12" key="2">
    <citation type="submission" date="2020-03" db="EMBL/GenBank/DDBJ databases">
        <title>Complete Genome Sequence of Adlercreutzia sp. strain 8CFCBH1 Producing Equol, Isolated from Healthy Japanese Feces.</title>
        <authorList>
            <person name="Ogata Y."/>
            <person name="Sakamoto M."/>
            <person name="Ohkuma M."/>
            <person name="Hattori M."/>
            <person name="Suda W."/>
        </authorList>
    </citation>
    <scope>NUCLEOTIDE SEQUENCE [LARGE SCALE GENOMIC DNA]</scope>
    <source>
        <strain evidence="12">8CFCBH1</strain>
    </source>
</reference>
<proteinExistence type="inferred from homology"/>
<dbReference type="EMBL" id="AP022829">
    <property type="protein sequence ID" value="BCA88029.1"/>
    <property type="molecule type" value="Genomic_DNA"/>
</dbReference>
<keyword evidence="12" id="KW-1185">Reference proteome</keyword>
<evidence type="ECO:0000256" key="8">
    <source>
        <dbReference type="ARBA" id="ARBA00052953"/>
    </source>
</evidence>
<name>A0A6F8SIF6_9ACTN</name>
<accession>A0A6F8SIF6</accession>
<dbReference type="InterPro" id="IPR002347">
    <property type="entry name" value="SDR_fam"/>
</dbReference>
<dbReference type="Pfam" id="PF13561">
    <property type="entry name" value="adh_short_C2"/>
    <property type="match status" value="1"/>
</dbReference>
<protein>
    <recommendedName>
        <fullName evidence="9">3beta-hydroxycholanate 3-dehydrogenase (NAD(+))</fullName>
        <ecNumber evidence="9">1.1.1.391</ecNumber>
    </recommendedName>
    <alternativeName>
        <fullName evidence="10">NAD-dependent bile acid 3beta-dehydrogenase</fullName>
    </alternativeName>
</protein>